<dbReference type="EMBL" id="CP046620">
    <property type="protein sequence ID" value="QHQ33774.1"/>
    <property type="molecule type" value="Genomic_DNA"/>
</dbReference>
<reference evidence="1 2" key="1">
    <citation type="submission" date="2019-12" db="EMBL/GenBank/DDBJ databases">
        <title>Complete genome sequence of Algicella marina strain 9Alg 56(T) isolated from the red alga Tichocarpus crinitus.</title>
        <authorList>
            <person name="Kim S.-G."/>
            <person name="Nedashkovskaya O.I."/>
        </authorList>
    </citation>
    <scope>NUCLEOTIDE SEQUENCE [LARGE SCALE GENOMIC DNA]</scope>
    <source>
        <strain evidence="1 2">9Alg 56</strain>
    </source>
</reference>
<sequence>MRLIGAILILLAVAGCAREVDASYEEVARARYVSEEPPYIAIVSMVDRSDERAAHTAMIINASERVIYDPAGTFQHRDLQERGDIHYGATDRMVDYYERYHARFSHYVHTQKIYVTAELAERVLRRTQAQGPSPKMFCTLHTGQILKDQPEFAFLKVGFFPENLRRQFARYPGVVNSYVVEEDAGKVVPEA</sequence>
<proteinExistence type="predicted"/>
<dbReference type="AlphaFoldDB" id="A0A6P1SSX5"/>
<protein>
    <recommendedName>
        <fullName evidence="3">Lipoprotein</fullName>
    </recommendedName>
</protein>
<dbReference type="PROSITE" id="PS51257">
    <property type="entry name" value="PROKAR_LIPOPROTEIN"/>
    <property type="match status" value="1"/>
</dbReference>
<gene>
    <name evidence="1" type="ORF">GO499_00565</name>
</gene>
<accession>A0A6P1SSX5</accession>
<evidence type="ECO:0000313" key="1">
    <source>
        <dbReference type="EMBL" id="QHQ33774.1"/>
    </source>
</evidence>
<evidence type="ECO:0008006" key="3">
    <source>
        <dbReference type="Google" id="ProtNLM"/>
    </source>
</evidence>
<dbReference type="KEGG" id="amaq:GO499_00565"/>
<name>A0A6P1SSX5_9RHOB</name>
<organism evidence="1 2">
    <name type="scientific">Algicella marina</name>
    <dbReference type="NCBI Taxonomy" id="2683284"/>
    <lineage>
        <taxon>Bacteria</taxon>
        <taxon>Pseudomonadati</taxon>
        <taxon>Pseudomonadota</taxon>
        <taxon>Alphaproteobacteria</taxon>
        <taxon>Rhodobacterales</taxon>
        <taxon>Paracoccaceae</taxon>
        <taxon>Algicella</taxon>
    </lineage>
</organism>
<evidence type="ECO:0000313" key="2">
    <source>
        <dbReference type="Proteomes" id="UP000464495"/>
    </source>
</evidence>
<dbReference type="Proteomes" id="UP000464495">
    <property type="component" value="Chromosome"/>
</dbReference>
<keyword evidence="2" id="KW-1185">Reference proteome</keyword>
<dbReference type="RefSeq" id="WP_161860349.1">
    <property type="nucleotide sequence ID" value="NZ_CP046620.1"/>
</dbReference>